<organism evidence="1 2">
    <name type="scientific">Carnobacterium maltaromaticum LMA28</name>
    <dbReference type="NCBI Taxonomy" id="1234679"/>
    <lineage>
        <taxon>Bacteria</taxon>
        <taxon>Bacillati</taxon>
        <taxon>Bacillota</taxon>
        <taxon>Bacilli</taxon>
        <taxon>Lactobacillales</taxon>
        <taxon>Carnobacteriaceae</taxon>
        <taxon>Carnobacterium</taxon>
    </lineage>
</organism>
<gene>
    <name evidence="1" type="ORF">BN424_3396</name>
</gene>
<evidence type="ECO:0000313" key="1">
    <source>
        <dbReference type="EMBL" id="CCO12817.2"/>
    </source>
</evidence>
<reference evidence="2" key="1">
    <citation type="journal article" date="2013" name="Genome Announc.">
        <title>Complete Chromosome Sequence of Carnobacterium maltaromaticum LMA 28.</title>
        <authorList>
            <person name="Cailliez-Grimal C."/>
            <person name="Chaillou S."/>
            <person name="Anba-Mondoloni J."/>
            <person name="Loux V."/>
            <person name="Afzal M.I."/>
            <person name="Rahman A."/>
            <person name="Kergourlay G."/>
            <person name="Champomier-Verges M.C."/>
            <person name="Zagorec M."/>
            <person name="Dalgaard P."/>
            <person name="Leisner J.J."/>
            <person name="Prevost H."/>
            <person name="Revol-Junelles A.M."/>
            <person name="Borges F."/>
        </authorList>
    </citation>
    <scope>NUCLEOTIDE SEQUENCE</scope>
    <source>
        <strain evidence="2">LMA28</strain>
    </source>
</reference>
<protein>
    <submittedName>
        <fullName evidence="1">Uncharacterized protein</fullName>
    </submittedName>
</protein>
<dbReference type="Proteomes" id="UP000000212">
    <property type="component" value="Chromosome"/>
</dbReference>
<dbReference type="HOGENOM" id="CLU_3267470_0_0_9"/>
<proteinExistence type="predicted"/>
<dbReference type="STRING" id="1234679.BN424_3396"/>
<dbReference type="AlphaFoldDB" id="K8E7C7"/>
<accession>K8E7C7</accession>
<evidence type="ECO:0000313" key="2">
    <source>
        <dbReference type="Proteomes" id="UP000000212"/>
    </source>
</evidence>
<dbReference type="EMBL" id="HE999757">
    <property type="protein sequence ID" value="CCO12817.2"/>
    <property type="molecule type" value="Genomic_DNA"/>
</dbReference>
<sequence length="43" mass="5293">MKKLTKKQIKNMIKEKEYRKLRKLIPPECVCEQCKIKYGYTKM</sequence>
<keyword evidence="2" id="KW-1185">Reference proteome</keyword>
<dbReference type="KEGG" id="cml:BN424_3396"/>
<name>K8E7C7_CARML</name>